<feature type="domain" description="Chorismate-utilising enzyme C-terminal" evidence="1">
    <location>
        <begin position="110"/>
        <end position="365"/>
    </location>
</feature>
<dbReference type="Pfam" id="PF00425">
    <property type="entry name" value="Chorismate_bind"/>
    <property type="match status" value="1"/>
</dbReference>
<dbReference type="EMBL" id="JASVWF010000002">
    <property type="protein sequence ID" value="MDL5156480.1"/>
    <property type="molecule type" value="Genomic_DNA"/>
</dbReference>
<evidence type="ECO:0000259" key="1">
    <source>
        <dbReference type="Pfam" id="PF00425"/>
    </source>
</evidence>
<dbReference type="Gene3D" id="3.20.10.10">
    <property type="entry name" value="D-amino Acid Aminotransferase, subunit A, domain 2"/>
    <property type="match status" value="1"/>
</dbReference>
<sequence>MSARFDDLRRGCALAFDPPDDVLVATCPEEVGPVLAALDAAVADGAWAYGYVAYEAAGGLDPHLVTRAPDPGGPPLVWFGLTRDAPRGVPVVAPSGAPAGRWTLREDAAGHARQVARVHEHIAAGLTYQTNLTVRVDGELGPDADLAGLYADLAHAQRGAYHALLDLGRHVVVSASPELFVRRTGDRLTLRPMKGTAARGRTSAEDDAIVARLRADPKERAENVMIVDLLRNDVARVALDGTVRVGDLLAAERYETVWQLTTEITATARPGAGVAELMAALFPCGLVTGAPKVSTMRLVAELEDSPRGVYCGALGWVAPSGDLQFSVPIRTAVVERATGRAVYGTGSGVTWDSRAAAEYAELRAKAGVLTHRRPPVGLLETFGVHGGHAVHLERHLARMADSAAYLGIDAGQVGPVVGKELAGVADARVRVVLRPDGAVEVTLAPLPVDDGPPVRLAPPLLDDPVDAREWWPHHKTTDREPYERRLAAARRTWPEADDVILVNTDGELTETTIASLAIRLDGRWYTPPLGGGALPGVGRAVLVERGDLVERVLYPADLDRAEELAVVSSLRGLRPAVAVGSAVSG</sequence>
<dbReference type="SUPFAM" id="SSF56322">
    <property type="entry name" value="ADC synthase"/>
    <property type="match status" value="1"/>
</dbReference>
<reference evidence="2 3" key="1">
    <citation type="submission" date="2023-06" db="EMBL/GenBank/DDBJ databases">
        <title>Actinomycetospora Odt1-22.</title>
        <authorList>
            <person name="Supong K."/>
        </authorList>
    </citation>
    <scope>NUCLEOTIDE SEQUENCE [LARGE SCALE GENOMIC DNA]</scope>
    <source>
        <strain evidence="2 3">Odt1-22</strain>
    </source>
</reference>
<dbReference type="PANTHER" id="PTHR11236">
    <property type="entry name" value="AMINOBENZOATE/ANTHRANILATE SYNTHASE"/>
    <property type="match status" value="1"/>
</dbReference>
<comment type="caution">
    <text evidence="2">The sequence shown here is derived from an EMBL/GenBank/DDBJ whole genome shotgun (WGS) entry which is preliminary data.</text>
</comment>
<protein>
    <submittedName>
        <fullName evidence="2">Chorismate-binding protein</fullName>
    </submittedName>
</protein>
<dbReference type="PRINTS" id="PR00095">
    <property type="entry name" value="ANTSNTHASEI"/>
</dbReference>
<dbReference type="InterPro" id="IPR001544">
    <property type="entry name" value="Aminotrans_IV"/>
</dbReference>
<dbReference type="Gene3D" id="3.60.120.10">
    <property type="entry name" value="Anthranilate synthase"/>
    <property type="match status" value="1"/>
</dbReference>
<accession>A0ABT7M732</accession>
<dbReference type="Pfam" id="PF01063">
    <property type="entry name" value="Aminotran_4"/>
    <property type="match status" value="1"/>
</dbReference>
<evidence type="ECO:0000313" key="3">
    <source>
        <dbReference type="Proteomes" id="UP001231924"/>
    </source>
</evidence>
<proteinExistence type="predicted"/>
<organism evidence="2 3">
    <name type="scientific">Actinomycetospora termitidis</name>
    <dbReference type="NCBI Taxonomy" id="3053470"/>
    <lineage>
        <taxon>Bacteria</taxon>
        <taxon>Bacillati</taxon>
        <taxon>Actinomycetota</taxon>
        <taxon>Actinomycetes</taxon>
        <taxon>Pseudonocardiales</taxon>
        <taxon>Pseudonocardiaceae</taxon>
        <taxon>Actinomycetospora</taxon>
    </lineage>
</organism>
<dbReference type="InterPro" id="IPR005801">
    <property type="entry name" value="ADC_synthase"/>
</dbReference>
<dbReference type="Proteomes" id="UP001231924">
    <property type="component" value="Unassembled WGS sequence"/>
</dbReference>
<evidence type="ECO:0000313" key="2">
    <source>
        <dbReference type="EMBL" id="MDL5156480.1"/>
    </source>
</evidence>
<name>A0ABT7M732_9PSEU</name>
<dbReference type="InterPro" id="IPR015890">
    <property type="entry name" value="Chorismate_C"/>
</dbReference>
<dbReference type="InterPro" id="IPR019999">
    <property type="entry name" value="Anth_synth_I-like"/>
</dbReference>
<dbReference type="InterPro" id="IPR036038">
    <property type="entry name" value="Aminotransferase-like"/>
</dbReference>
<dbReference type="SUPFAM" id="SSF56752">
    <property type="entry name" value="D-aminoacid aminotransferase-like PLP-dependent enzymes"/>
    <property type="match status" value="1"/>
</dbReference>
<dbReference type="InterPro" id="IPR043131">
    <property type="entry name" value="BCAT-like_N"/>
</dbReference>
<dbReference type="Gene3D" id="3.30.470.10">
    <property type="match status" value="1"/>
</dbReference>
<dbReference type="PANTHER" id="PTHR11236:SF50">
    <property type="entry name" value="AMINODEOXYCHORISMATE SYNTHASE COMPONENT 1"/>
    <property type="match status" value="1"/>
</dbReference>
<dbReference type="InterPro" id="IPR043132">
    <property type="entry name" value="BCAT-like_C"/>
</dbReference>
<keyword evidence="3" id="KW-1185">Reference proteome</keyword>
<dbReference type="RefSeq" id="WP_286052770.1">
    <property type="nucleotide sequence ID" value="NZ_JASVWF010000002.1"/>
</dbReference>
<gene>
    <name evidence="2" type="ORF">QRT03_10955</name>
</gene>